<feature type="signal peptide" evidence="1">
    <location>
        <begin position="1"/>
        <end position="18"/>
    </location>
</feature>
<proteinExistence type="predicted"/>
<comment type="caution">
    <text evidence="2">The sequence shown here is derived from an EMBL/GenBank/DDBJ whole genome shotgun (WGS) entry which is preliminary data.</text>
</comment>
<keyword evidence="1" id="KW-0732">Signal</keyword>
<dbReference type="EMBL" id="BPLR01020763">
    <property type="protein sequence ID" value="GIX82272.1"/>
    <property type="molecule type" value="Genomic_DNA"/>
</dbReference>
<evidence type="ECO:0008006" key="4">
    <source>
        <dbReference type="Google" id="ProtNLM"/>
    </source>
</evidence>
<protein>
    <recommendedName>
        <fullName evidence="4">Secreted protein</fullName>
    </recommendedName>
</protein>
<reference evidence="2 3" key="1">
    <citation type="submission" date="2021-06" db="EMBL/GenBank/DDBJ databases">
        <title>Caerostris extrusa draft genome.</title>
        <authorList>
            <person name="Kono N."/>
            <person name="Arakawa K."/>
        </authorList>
    </citation>
    <scope>NUCLEOTIDE SEQUENCE [LARGE SCALE GENOMIC DNA]</scope>
</reference>
<sequence>MSLLLSSHFLTLILISLSHPNADTIFEQTICQLQNSRELLSVDQETQLSIFQLSAYETQHVFMKTLLLIICCRKIYGFAPISMEFSSAT</sequence>
<dbReference type="Proteomes" id="UP001054945">
    <property type="component" value="Unassembled WGS sequence"/>
</dbReference>
<evidence type="ECO:0000256" key="1">
    <source>
        <dbReference type="SAM" id="SignalP"/>
    </source>
</evidence>
<evidence type="ECO:0000313" key="3">
    <source>
        <dbReference type="Proteomes" id="UP001054945"/>
    </source>
</evidence>
<accession>A0AAV4NFY7</accession>
<feature type="chain" id="PRO_5043887339" description="Secreted protein" evidence="1">
    <location>
        <begin position="19"/>
        <end position="89"/>
    </location>
</feature>
<organism evidence="2 3">
    <name type="scientific">Caerostris extrusa</name>
    <name type="common">Bark spider</name>
    <name type="synonym">Caerostris bankana</name>
    <dbReference type="NCBI Taxonomy" id="172846"/>
    <lineage>
        <taxon>Eukaryota</taxon>
        <taxon>Metazoa</taxon>
        <taxon>Ecdysozoa</taxon>
        <taxon>Arthropoda</taxon>
        <taxon>Chelicerata</taxon>
        <taxon>Arachnida</taxon>
        <taxon>Araneae</taxon>
        <taxon>Araneomorphae</taxon>
        <taxon>Entelegynae</taxon>
        <taxon>Araneoidea</taxon>
        <taxon>Araneidae</taxon>
        <taxon>Caerostris</taxon>
    </lineage>
</organism>
<gene>
    <name evidence="2" type="ORF">CEXT_501111</name>
</gene>
<keyword evidence="3" id="KW-1185">Reference proteome</keyword>
<dbReference type="AlphaFoldDB" id="A0AAV4NFY7"/>
<evidence type="ECO:0000313" key="2">
    <source>
        <dbReference type="EMBL" id="GIX82272.1"/>
    </source>
</evidence>
<name>A0AAV4NFY7_CAEEX</name>